<feature type="region of interest" description="Disordered" evidence="9">
    <location>
        <begin position="871"/>
        <end position="914"/>
    </location>
</feature>
<organism evidence="11 12">
    <name type="scientific">Trametes coccinea (strain BRFM310)</name>
    <name type="common">Pycnoporus coccineus</name>
    <dbReference type="NCBI Taxonomy" id="1353009"/>
    <lineage>
        <taxon>Eukaryota</taxon>
        <taxon>Fungi</taxon>
        <taxon>Dikarya</taxon>
        <taxon>Basidiomycota</taxon>
        <taxon>Agaricomycotina</taxon>
        <taxon>Agaricomycetes</taxon>
        <taxon>Polyporales</taxon>
        <taxon>Polyporaceae</taxon>
        <taxon>Trametes</taxon>
    </lineage>
</organism>
<evidence type="ECO:0000256" key="6">
    <source>
        <dbReference type="ARBA" id="ARBA00022895"/>
    </source>
</evidence>
<dbReference type="InterPro" id="IPR011564">
    <property type="entry name" value="Telomer_end-bd_POT1/Cdc13"/>
</dbReference>
<dbReference type="Proteomes" id="UP000193067">
    <property type="component" value="Unassembled WGS sequence"/>
</dbReference>
<evidence type="ECO:0000256" key="3">
    <source>
        <dbReference type="ARBA" id="ARBA00008442"/>
    </source>
</evidence>
<dbReference type="GO" id="GO:0098505">
    <property type="term" value="F:G-rich strand telomeric DNA binding"/>
    <property type="evidence" value="ECO:0007669"/>
    <property type="project" value="TreeGrafter"/>
</dbReference>
<feature type="domain" description="Telomeric single stranded DNA binding POT1/Cdc13" evidence="10">
    <location>
        <begin position="437"/>
        <end position="574"/>
    </location>
</feature>
<evidence type="ECO:0000256" key="2">
    <source>
        <dbReference type="ARBA" id="ARBA00004574"/>
    </source>
</evidence>
<dbReference type="GO" id="GO:0016233">
    <property type="term" value="P:telomere capping"/>
    <property type="evidence" value="ECO:0007669"/>
    <property type="project" value="TreeGrafter"/>
</dbReference>
<evidence type="ECO:0000256" key="1">
    <source>
        <dbReference type="ARBA" id="ARBA00004123"/>
    </source>
</evidence>
<keyword evidence="7" id="KW-0238">DNA-binding</keyword>
<reference evidence="11 12" key="1">
    <citation type="journal article" date="2015" name="Biotechnol. Biofuels">
        <title>Enhanced degradation of softwood versus hardwood by the white-rot fungus Pycnoporus coccineus.</title>
        <authorList>
            <person name="Couturier M."/>
            <person name="Navarro D."/>
            <person name="Chevret D."/>
            <person name="Henrissat B."/>
            <person name="Piumi F."/>
            <person name="Ruiz-Duenas F.J."/>
            <person name="Martinez A.T."/>
            <person name="Grigoriev I.V."/>
            <person name="Riley R."/>
            <person name="Lipzen A."/>
            <person name="Berrin J.G."/>
            <person name="Master E.R."/>
            <person name="Rosso M.N."/>
        </authorList>
    </citation>
    <scope>NUCLEOTIDE SEQUENCE [LARGE SCALE GENOMIC DNA]</scope>
    <source>
        <strain evidence="11 12">BRFM310</strain>
    </source>
</reference>
<sequence length="1099" mass="120476">MKRPAEAEPAASSKRARPDPQTVEALFKPDQRKKAADICRKGTDGTGYIEGKVFEKGSIAGDCWVFLLTAELGFRVQVSLAGNCSKYFAELPIAVGALVRITTRGLALEDLEGPKKALMLAKRFVWSEGVTIHVRNSKTGESLVDTWADSRLPPSPSTQMPHTAEPHNESEPTDSAPPFPMNTTAGQSHDATKKSTNGAISSDSLQPEVSTSTGAVQAVPVPEDAGDPPEDPHNPQSLPSPPPETGEGHTAHKPDSFPTTAPHIPTSSGDHTHGTAPLEELQNPATEGGRTVVRASNEAKAGPSKKTKNPKKLRHDRDRKLKQLRRAGKLGPSPEANVPNAQSREPSADDGEDYYWDAADTLPEDAFLENPEPEVATAERPAKSPSVAPEVKAEVGPDNAGREGAAAAPSGHVQVIASTDDPWESLRMGCVSGLVVYTPLAQLTAAPHMRNIMGVVESTGVIKPTKNGEYTVRLCIYDPTNIGTAGLSVVLFDKSERGLPRPDAGDILMLRTVQIKDFNGPCATGPSYKGWQWAVFHVKTGRMLSAPLDTCAMRYFKAEESEVKFCLRLGDWWREISSNAADFEVSFAHKSRYVRPHKAIADAEHEEYFDCTVEVLHGFRHENGVYTVFVTDYTRNPHVSPTQGEWCPPRLAPYVLRIEMWDSSAEVGPAMQAGEYYSIRNLRTKISSGGYLEGKMQEGEKITKLDEDQLEDQPRLAELLKRKVEWEAEMNASGGVHEFPHQLIGEAEENRHFKCTVEVVHISPKDDFTYLYVTDYTARTDLVPVAAHIAPSALADRVVRIELRDAQVDTARNLEAGDYIAIRNLRLRPSAGGPLLSGRLGGDQRLITKLNAKASGNAELRALLRRKEEWEAAQTRPKREGKRTAARAARHAAAEDASSAVRSRPRKGTPGQHFGSLQEVQASTACPAVFRVRARPVDFFPDDLRDCVVLRCTSCNETRVQLLPKTRRRCTRCDDAMDDETAVRAFFELWLRLADDEGTTLDVSVADERCSVLRDLSPEDVYEDEDAFAMLVARVRPLLGGLLDVRDGEAKRRPVGRDEEGGGAPWVDLTIGSWLPAGEEDTPDARAYVVLKHALCEDE</sequence>
<gene>
    <name evidence="11" type="ORF">PYCCODRAFT_1400934</name>
</gene>
<dbReference type="OrthoDB" id="2186770at2759"/>
<evidence type="ECO:0000256" key="5">
    <source>
        <dbReference type="ARBA" id="ARBA00022454"/>
    </source>
</evidence>
<evidence type="ECO:0000256" key="9">
    <source>
        <dbReference type="SAM" id="MobiDB-lite"/>
    </source>
</evidence>
<dbReference type="STRING" id="1353009.A0A1Y2J572"/>
<dbReference type="Gene3D" id="2.40.50.140">
    <property type="entry name" value="Nucleic acid-binding proteins"/>
    <property type="match status" value="3"/>
</dbReference>
<proteinExistence type="inferred from homology"/>
<comment type="subcellular location">
    <subcellularLocation>
        <location evidence="2">Chromosome</location>
        <location evidence="2">Telomere</location>
    </subcellularLocation>
    <subcellularLocation>
        <location evidence="1">Nucleus</location>
    </subcellularLocation>
</comment>
<dbReference type="Pfam" id="PF16686">
    <property type="entry name" value="POT1PC"/>
    <property type="match status" value="2"/>
</dbReference>
<keyword evidence="8" id="KW-0539">Nucleus</keyword>
<dbReference type="PANTHER" id="PTHR14513">
    <property type="entry name" value="PROTECTION OF TELOMERES 1"/>
    <property type="match status" value="1"/>
</dbReference>
<dbReference type="GO" id="GO:0032210">
    <property type="term" value="P:regulation of telomere maintenance via telomerase"/>
    <property type="evidence" value="ECO:0007669"/>
    <property type="project" value="TreeGrafter"/>
</dbReference>
<keyword evidence="6" id="KW-0779">Telomere</keyword>
<name>A0A1Y2J572_TRAC3</name>
<keyword evidence="5" id="KW-0158">Chromosome</keyword>
<dbReference type="PANTHER" id="PTHR14513:SF0">
    <property type="entry name" value="PROTECTION OF TELOMERES PROTEIN 1"/>
    <property type="match status" value="1"/>
</dbReference>
<dbReference type="SMART" id="SM00976">
    <property type="entry name" value="Telo_bind"/>
    <property type="match status" value="1"/>
</dbReference>
<feature type="compositionally biased region" description="Basic residues" evidence="9">
    <location>
        <begin position="303"/>
        <end position="314"/>
    </location>
</feature>
<keyword evidence="12" id="KW-1185">Reference proteome</keyword>
<protein>
    <recommendedName>
        <fullName evidence="4">Protection of telomeres protein 1</fullName>
    </recommendedName>
</protein>
<evidence type="ECO:0000256" key="8">
    <source>
        <dbReference type="ARBA" id="ARBA00023242"/>
    </source>
</evidence>
<feature type="compositionally biased region" description="Polar residues" evidence="9">
    <location>
        <begin position="181"/>
        <end position="215"/>
    </location>
</feature>
<comment type="similarity">
    <text evidence="3">Belongs to the telombin family.</text>
</comment>
<feature type="compositionally biased region" description="Basic and acidic residues" evidence="9">
    <location>
        <begin position="246"/>
        <end position="255"/>
    </location>
</feature>
<feature type="region of interest" description="Disordered" evidence="9">
    <location>
        <begin position="145"/>
        <end position="355"/>
    </location>
</feature>
<dbReference type="InterPro" id="IPR012340">
    <property type="entry name" value="NA-bd_OB-fold"/>
</dbReference>
<dbReference type="AlphaFoldDB" id="A0A1Y2J572"/>
<dbReference type="InterPro" id="IPR028389">
    <property type="entry name" value="POT1"/>
</dbReference>
<feature type="compositionally biased region" description="Basic residues" evidence="9">
    <location>
        <begin position="879"/>
        <end position="890"/>
    </location>
</feature>
<dbReference type="GO" id="GO:0010521">
    <property type="term" value="F:telomerase inhibitor activity"/>
    <property type="evidence" value="ECO:0007669"/>
    <property type="project" value="TreeGrafter"/>
</dbReference>
<evidence type="ECO:0000313" key="11">
    <source>
        <dbReference type="EMBL" id="OSD08487.1"/>
    </source>
</evidence>
<dbReference type="GO" id="GO:0000783">
    <property type="term" value="C:nuclear telomere cap complex"/>
    <property type="evidence" value="ECO:0007669"/>
    <property type="project" value="TreeGrafter"/>
</dbReference>
<dbReference type="InterPro" id="IPR032042">
    <property type="entry name" value="POT1PC"/>
</dbReference>
<evidence type="ECO:0000259" key="10">
    <source>
        <dbReference type="SMART" id="SM00976"/>
    </source>
</evidence>
<evidence type="ECO:0000256" key="4">
    <source>
        <dbReference type="ARBA" id="ARBA00015253"/>
    </source>
</evidence>
<evidence type="ECO:0000256" key="7">
    <source>
        <dbReference type="ARBA" id="ARBA00023125"/>
    </source>
</evidence>
<dbReference type="SUPFAM" id="SSF50249">
    <property type="entry name" value="Nucleic acid-binding proteins"/>
    <property type="match status" value="3"/>
</dbReference>
<dbReference type="Pfam" id="PF02765">
    <property type="entry name" value="POT1"/>
    <property type="match status" value="1"/>
</dbReference>
<dbReference type="EMBL" id="KZ084086">
    <property type="protein sequence ID" value="OSD08487.1"/>
    <property type="molecule type" value="Genomic_DNA"/>
</dbReference>
<feature type="region of interest" description="Disordered" evidence="9">
    <location>
        <begin position="373"/>
        <end position="413"/>
    </location>
</feature>
<feature type="region of interest" description="Disordered" evidence="9">
    <location>
        <begin position="1"/>
        <end position="30"/>
    </location>
</feature>
<accession>A0A1Y2J572</accession>
<evidence type="ECO:0000313" key="12">
    <source>
        <dbReference type="Proteomes" id="UP000193067"/>
    </source>
</evidence>